<dbReference type="STRING" id="706191.PANA_0909"/>
<dbReference type="GO" id="GO:0003677">
    <property type="term" value="F:DNA binding"/>
    <property type="evidence" value="ECO:0007669"/>
    <property type="project" value="UniProtKB-KW"/>
</dbReference>
<dbReference type="GO" id="GO:0003723">
    <property type="term" value="F:RNA binding"/>
    <property type="evidence" value="ECO:0007669"/>
    <property type="project" value="UniProtKB-KW"/>
</dbReference>
<keyword evidence="2" id="KW-0238">DNA-binding</keyword>
<dbReference type="HOGENOM" id="CLU_151239_0_0_6"/>
<comment type="function">
    <text evidence="3">Involved in the degradation and recycling of damaged RNA. It is itself a target for degradation by the ATP-dependent protease Lon.</text>
</comment>
<evidence type="ECO:0000313" key="5">
    <source>
        <dbReference type="EMBL" id="ADD76076.1"/>
    </source>
</evidence>
<dbReference type="EC" id="3.1.-.-" evidence="3"/>
<dbReference type="AlphaFoldDB" id="D4GL30"/>
<sequence length="130" mass="14871">MIMAEHDTKPEVATAEAPELKNRRYTVGYIHNWKTHNKVTAITLKGDWLADACFETGRPLKVRMMPGCLALTAQEPQPSEPEIMQMLKKVCKLSARKQKQIVEFITVIATPQKRPLPLGTVVWEDMSRRR</sequence>
<dbReference type="eggNOG" id="ENOG5031VID">
    <property type="taxonomic scope" value="Bacteria"/>
</dbReference>
<evidence type="ECO:0000313" key="6">
    <source>
        <dbReference type="Proteomes" id="UP000001702"/>
    </source>
</evidence>
<dbReference type="InterPro" id="IPR020883">
    <property type="entry name" value="TypeI_TA_SymE"/>
</dbReference>
<dbReference type="GO" id="GO:0005737">
    <property type="term" value="C:cytoplasm"/>
    <property type="evidence" value="ECO:0007669"/>
    <property type="project" value="UniProtKB-SubCell"/>
</dbReference>
<keyword evidence="3" id="KW-0255">Endonuclease</keyword>
<dbReference type="Proteomes" id="UP000001702">
    <property type="component" value="Chromosome"/>
</dbReference>
<organism evidence="5 6">
    <name type="scientific">Pantoea ananatis (strain LMG 20103)</name>
    <dbReference type="NCBI Taxonomy" id="706191"/>
    <lineage>
        <taxon>Bacteria</taxon>
        <taxon>Pseudomonadati</taxon>
        <taxon>Pseudomonadota</taxon>
        <taxon>Gammaproteobacteria</taxon>
        <taxon>Enterobacterales</taxon>
        <taxon>Erwiniaceae</taxon>
        <taxon>Pantoea</taxon>
    </lineage>
</organism>
<dbReference type="KEGG" id="pam:PANA_0909"/>
<comment type="similarity">
    <text evidence="3">Belongs to the SymE family.</text>
</comment>
<feature type="domain" description="Toxin SymE-like" evidence="4">
    <location>
        <begin position="22"/>
        <end position="72"/>
    </location>
</feature>
<accession>D4GL30</accession>
<dbReference type="GO" id="GO:0004521">
    <property type="term" value="F:RNA endonuclease activity"/>
    <property type="evidence" value="ECO:0007669"/>
    <property type="project" value="UniProtKB-UniRule"/>
</dbReference>
<dbReference type="InterPro" id="IPR014944">
    <property type="entry name" value="Toxin_SymE-like"/>
</dbReference>
<dbReference type="NCBIfam" id="NF010128">
    <property type="entry name" value="PRK13605.1"/>
    <property type="match status" value="1"/>
</dbReference>
<comment type="subcellular location">
    <subcellularLocation>
        <location evidence="3">Cytoplasm</location>
    </subcellularLocation>
</comment>
<gene>
    <name evidence="5" type="primary">yjiW</name>
    <name evidence="3" type="synonym">symE</name>
    <name evidence="5" type="ordered locus">PANA_0909</name>
</gene>
<keyword evidence="3" id="KW-0378">Hydrolase</keyword>
<protein>
    <recommendedName>
        <fullName evidence="3">Endoribonuclease SymE</fullName>
        <ecNumber evidence="3">3.1.-.-</ecNumber>
    </recommendedName>
</protein>
<reference evidence="5 6" key="1">
    <citation type="journal article" date="2010" name="J. Bacteriol.">
        <title>Genome sequence of Pantoea ananatis LMG20103, the causative agent of Eucalyptus blight and dieback.</title>
        <authorList>
            <person name="De Maayer P."/>
            <person name="Chan W.Y."/>
            <person name="Venter S.N."/>
            <person name="Toth I.K."/>
            <person name="Birch P.R."/>
            <person name="Joubert F."/>
            <person name="Coutinho T.A."/>
        </authorList>
    </citation>
    <scope>NUCLEOTIDE SEQUENCE [LARGE SCALE GENOMIC DNA]</scope>
    <source>
        <strain evidence="5 6">LMG 20103</strain>
    </source>
</reference>
<proteinExistence type="inferred from homology"/>
<dbReference type="Pfam" id="PF08845">
    <property type="entry name" value="SymE_toxin"/>
    <property type="match status" value="1"/>
</dbReference>
<evidence type="ECO:0000256" key="1">
    <source>
        <dbReference type="ARBA" id="ARBA00022490"/>
    </source>
</evidence>
<dbReference type="GO" id="GO:0016070">
    <property type="term" value="P:RNA metabolic process"/>
    <property type="evidence" value="ECO:0007669"/>
    <property type="project" value="InterPro"/>
</dbReference>
<evidence type="ECO:0000256" key="3">
    <source>
        <dbReference type="HAMAP-Rule" id="MF_01193"/>
    </source>
</evidence>
<name>D4GL30_PANAM</name>
<evidence type="ECO:0000256" key="2">
    <source>
        <dbReference type="ARBA" id="ARBA00023125"/>
    </source>
</evidence>
<keyword evidence="3" id="KW-0540">Nuclease</keyword>
<dbReference type="HAMAP" id="MF_01193">
    <property type="entry name" value="Endoribonucl_SymE"/>
    <property type="match status" value="1"/>
</dbReference>
<dbReference type="EMBL" id="CP001875">
    <property type="protein sequence ID" value="ADD76076.1"/>
    <property type="molecule type" value="Genomic_DNA"/>
</dbReference>
<dbReference type="GO" id="GO:0016788">
    <property type="term" value="F:hydrolase activity, acting on ester bonds"/>
    <property type="evidence" value="ECO:0007669"/>
    <property type="project" value="InterPro"/>
</dbReference>
<evidence type="ECO:0000259" key="4">
    <source>
        <dbReference type="Pfam" id="PF08845"/>
    </source>
</evidence>
<keyword evidence="6" id="KW-1185">Reference proteome</keyword>
<keyword evidence="1 3" id="KW-0963">Cytoplasm</keyword>
<keyword evidence="3" id="KW-0694">RNA-binding</keyword>